<dbReference type="EMBL" id="MWWX01000011">
    <property type="protein sequence ID" value="OZG60986.1"/>
    <property type="molecule type" value="Genomic_DNA"/>
</dbReference>
<name>A0A261FQB2_9BIFI</name>
<proteinExistence type="predicted"/>
<dbReference type="STRING" id="1603886.GCA_001895165_00063"/>
<comment type="caution">
    <text evidence="1">The sequence shown here is derived from an EMBL/GenBank/DDBJ whole genome shotgun (WGS) entry which is preliminary data.</text>
</comment>
<evidence type="ECO:0000313" key="2">
    <source>
        <dbReference type="Proteomes" id="UP000216352"/>
    </source>
</evidence>
<dbReference type="Proteomes" id="UP000216352">
    <property type="component" value="Unassembled WGS sequence"/>
</dbReference>
<reference evidence="1 2" key="1">
    <citation type="journal article" date="2017" name="BMC Genomics">
        <title>Comparative genomic and phylogenomic analyses of the Bifidobacteriaceae family.</title>
        <authorList>
            <person name="Lugli G.A."/>
            <person name="Milani C."/>
            <person name="Turroni F."/>
            <person name="Duranti S."/>
            <person name="Mancabelli L."/>
            <person name="Mangifesta M."/>
            <person name="Ferrario C."/>
            <person name="Modesto M."/>
            <person name="Mattarelli P."/>
            <person name="Jiri K."/>
            <person name="van Sinderen D."/>
            <person name="Ventura M."/>
        </authorList>
    </citation>
    <scope>NUCLEOTIDE SEQUENCE [LARGE SCALE GENOMIC DNA]</scope>
    <source>
        <strain evidence="1 2">DSM 28807</strain>
    </source>
</reference>
<keyword evidence="2" id="KW-1185">Reference proteome</keyword>
<dbReference type="RefSeq" id="WP_072723410.1">
    <property type="nucleotide sequence ID" value="NZ_BDIS01000001.1"/>
</dbReference>
<evidence type="ECO:0000313" key="1">
    <source>
        <dbReference type="EMBL" id="OZG60986.1"/>
    </source>
</evidence>
<accession>A0A261FQB2</accession>
<protein>
    <submittedName>
        <fullName evidence="1">Uncharacterized protein</fullName>
    </submittedName>
</protein>
<gene>
    <name evidence="1" type="ORF">BLEM_1618</name>
</gene>
<dbReference type="AlphaFoldDB" id="A0A261FQB2"/>
<sequence>MALLGTAYAIINQYRLRDKKDLMKLALKPAAAILSLALAVGALGGCGAQTDDQQNTDTAVSTEFSTGVFTNYVNSEGMAGYVSSLEMGYGNTNTLFERNTLVLTDNADSDRGDIATAKPYIDTSTTKRYELTKDFYVGSKGIHRIAMFYGTWTNDDMEVTLETPEYWSYVDYEGDGYYSFNKDESCDFMVRTGEEGTAGDISLRFGGPVLQPFADSGNEPQTVTVNMEDYTFEYPAGDTSDDDPVE</sequence>
<organism evidence="1 2">
    <name type="scientific">Bifidobacterium lemurum</name>
    <dbReference type="NCBI Taxonomy" id="1603886"/>
    <lineage>
        <taxon>Bacteria</taxon>
        <taxon>Bacillati</taxon>
        <taxon>Actinomycetota</taxon>
        <taxon>Actinomycetes</taxon>
        <taxon>Bifidobacteriales</taxon>
        <taxon>Bifidobacteriaceae</taxon>
        <taxon>Bifidobacterium</taxon>
    </lineage>
</organism>